<protein>
    <submittedName>
        <fullName evidence="8">Phosphate transport system substrate-binding protein</fullName>
    </submittedName>
</protein>
<dbReference type="AlphaFoldDB" id="A0A841BRB7"/>
<feature type="compositionally biased region" description="Polar residues" evidence="4">
    <location>
        <begin position="409"/>
        <end position="423"/>
    </location>
</feature>
<dbReference type="CDD" id="cd13565">
    <property type="entry name" value="PBP2_PstS"/>
    <property type="match status" value="1"/>
</dbReference>
<evidence type="ECO:0000256" key="3">
    <source>
        <dbReference type="ARBA" id="ARBA00022592"/>
    </source>
</evidence>
<accession>A0A841BRB7</accession>
<dbReference type="Pfam" id="PF12849">
    <property type="entry name" value="PBP_like_2"/>
    <property type="match status" value="1"/>
</dbReference>
<evidence type="ECO:0000256" key="5">
    <source>
        <dbReference type="SAM" id="Phobius"/>
    </source>
</evidence>
<keyword evidence="9" id="KW-1185">Reference proteome</keyword>
<dbReference type="GO" id="GO:0035435">
    <property type="term" value="P:phosphate ion transmembrane transport"/>
    <property type="evidence" value="ECO:0007669"/>
    <property type="project" value="InterPro"/>
</dbReference>
<dbReference type="PANTHER" id="PTHR42996:SF1">
    <property type="entry name" value="PHOSPHATE-BINDING PROTEIN PSTS"/>
    <property type="match status" value="1"/>
</dbReference>
<dbReference type="PANTHER" id="PTHR42996">
    <property type="entry name" value="PHOSPHATE-BINDING PROTEIN PSTS"/>
    <property type="match status" value="1"/>
</dbReference>
<evidence type="ECO:0000256" key="6">
    <source>
        <dbReference type="SAM" id="SignalP"/>
    </source>
</evidence>
<keyword evidence="6" id="KW-0732">Signal</keyword>
<evidence type="ECO:0000313" key="8">
    <source>
        <dbReference type="EMBL" id="MBB5869916.1"/>
    </source>
</evidence>
<feature type="compositionally biased region" description="Low complexity" evidence="4">
    <location>
        <begin position="427"/>
        <end position="454"/>
    </location>
</feature>
<gene>
    <name evidence="8" type="ORF">F4553_003295</name>
</gene>
<dbReference type="NCBIfam" id="TIGR00975">
    <property type="entry name" value="3a0107s03"/>
    <property type="match status" value="1"/>
</dbReference>
<comment type="caution">
    <text evidence="8">The sequence shown here is derived from an EMBL/GenBank/DDBJ whole genome shotgun (WGS) entry which is preliminary data.</text>
</comment>
<dbReference type="GO" id="GO:0043190">
    <property type="term" value="C:ATP-binding cassette (ABC) transporter complex"/>
    <property type="evidence" value="ECO:0007669"/>
    <property type="project" value="InterPro"/>
</dbReference>
<dbReference type="EMBL" id="JACHMN010000002">
    <property type="protein sequence ID" value="MBB5869916.1"/>
    <property type="molecule type" value="Genomic_DNA"/>
</dbReference>
<dbReference type="RefSeq" id="WP_184836908.1">
    <property type="nucleotide sequence ID" value="NZ_JACHMN010000002.1"/>
</dbReference>
<keyword evidence="5" id="KW-1133">Transmembrane helix</keyword>
<evidence type="ECO:0000313" key="9">
    <source>
        <dbReference type="Proteomes" id="UP000587527"/>
    </source>
</evidence>
<dbReference type="Gene3D" id="3.40.190.10">
    <property type="entry name" value="Periplasmic binding protein-like II"/>
    <property type="match status" value="2"/>
</dbReference>
<name>A0A841BRB7_9ACTN</name>
<evidence type="ECO:0000256" key="2">
    <source>
        <dbReference type="ARBA" id="ARBA00022448"/>
    </source>
</evidence>
<keyword evidence="2" id="KW-0813">Transport</keyword>
<dbReference type="InterPro" id="IPR024370">
    <property type="entry name" value="PBP_domain"/>
</dbReference>
<dbReference type="InterPro" id="IPR005673">
    <property type="entry name" value="ABC_phos-bd_PstS"/>
</dbReference>
<evidence type="ECO:0000259" key="7">
    <source>
        <dbReference type="Pfam" id="PF12849"/>
    </source>
</evidence>
<feature type="chain" id="PRO_5032415121" evidence="6">
    <location>
        <begin position="27"/>
        <end position="526"/>
    </location>
</feature>
<feature type="transmembrane region" description="Helical" evidence="5">
    <location>
        <begin position="494"/>
        <end position="517"/>
    </location>
</feature>
<feature type="signal peptide" evidence="6">
    <location>
        <begin position="1"/>
        <end position="26"/>
    </location>
</feature>
<keyword evidence="5" id="KW-0472">Membrane</keyword>
<evidence type="ECO:0000256" key="4">
    <source>
        <dbReference type="SAM" id="MobiDB-lite"/>
    </source>
</evidence>
<comment type="similarity">
    <text evidence="1">Belongs to the PstS family.</text>
</comment>
<organism evidence="8 9">
    <name type="scientific">Allocatelliglobosispora scoriae</name>
    <dbReference type="NCBI Taxonomy" id="643052"/>
    <lineage>
        <taxon>Bacteria</taxon>
        <taxon>Bacillati</taxon>
        <taxon>Actinomycetota</taxon>
        <taxon>Actinomycetes</taxon>
        <taxon>Micromonosporales</taxon>
        <taxon>Micromonosporaceae</taxon>
        <taxon>Allocatelliglobosispora</taxon>
    </lineage>
</organism>
<dbReference type="SUPFAM" id="SSF53850">
    <property type="entry name" value="Periplasmic binding protein-like II"/>
    <property type="match status" value="1"/>
</dbReference>
<reference evidence="8 9" key="1">
    <citation type="submission" date="2020-08" db="EMBL/GenBank/DDBJ databases">
        <title>Sequencing the genomes of 1000 actinobacteria strains.</title>
        <authorList>
            <person name="Klenk H.-P."/>
        </authorList>
    </citation>
    <scope>NUCLEOTIDE SEQUENCE [LARGE SCALE GENOMIC DNA]</scope>
    <source>
        <strain evidence="8 9">DSM 45362</strain>
    </source>
</reference>
<evidence type="ECO:0000256" key="1">
    <source>
        <dbReference type="ARBA" id="ARBA00008725"/>
    </source>
</evidence>
<dbReference type="Proteomes" id="UP000587527">
    <property type="component" value="Unassembled WGS sequence"/>
</dbReference>
<keyword evidence="3" id="KW-0592">Phosphate transport</keyword>
<sequence length="526" mass="55648">MFILRRVAALVAVLFLVAGLPVPAHAAAYVAISGAGSTWSFNALDQWRTNVRQYGMTISYAPTGSSDGRSQFRNGTVDFAVSEIPYGLADRNVQDPPPARQYAYMPIVAGGTAFMYNLKIGTKRVTNLRLSGDVVVKIFTGKITKWDDPAIAADNPNLTLPAKKIVPVVRSDGSGTTAQFTKWMSSEYGSLWNDYCGQVGRSVPCGLTSYYPLPTPQGAFVASSGSIGVASYVKQAQSEGAITYVEYSYAVESRFPVVKLRNKSDYFIEPTARNVAVGLLGATIDSTDLTQRLEGVYRSNDARAYPLSSYSYMIVPRAVEGSFNTAKGQTLRDFAYYFLCEGQRNVSVIGYSPLPKNLVQAGLTQVARIPGTSTKTIDISKCNNPTFSSDGTNVLARDTPQPAACDKVGSSQCATGTGGTVPQQPVPTGTANPTASTAPTGTASPVPGTTTGAPQIDPDTGLPVGGDNGGGDGEVLGVPVALPAETGWDETNTLMLVAVFLLLGIILGPPLIGRALANRNNTDRRF</sequence>
<dbReference type="GO" id="GO:0042301">
    <property type="term" value="F:phosphate ion binding"/>
    <property type="evidence" value="ECO:0007669"/>
    <property type="project" value="InterPro"/>
</dbReference>
<feature type="region of interest" description="Disordered" evidence="4">
    <location>
        <begin position="402"/>
        <end position="472"/>
    </location>
</feature>
<keyword evidence="5" id="KW-0812">Transmembrane</keyword>
<feature type="compositionally biased region" description="Gly residues" evidence="4">
    <location>
        <begin position="463"/>
        <end position="472"/>
    </location>
</feature>
<proteinExistence type="inferred from homology"/>
<feature type="domain" description="PBP" evidence="7">
    <location>
        <begin position="23"/>
        <end position="340"/>
    </location>
</feature>
<dbReference type="InterPro" id="IPR050962">
    <property type="entry name" value="Phosphate-bind_PstS"/>
</dbReference>